<evidence type="ECO:0000256" key="2">
    <source>
        <dbReference type="ARBA" id="ARBA00010157"/>
    </source>
</evidence>
<feature type="transmembrane region" description="Helical" evidence="7">
    <location>
        <begin position="710"/>
        <end position="727"/>
    </location>
</feature>
<evidence type="ECO:0000256" key="4">
    <source>
        <dbReference type="ARBA" id="ARBA00022692"/>
    </source>
</evidence>
<dbReference type="NCBIfam" id="TIGR00921">
    <property type="entry name" value="2A067"/>
    <property type="match status" value="1"/>
</dbReference>
<dbReference type="GO" id="GO:0005886">
    <property type="term" value="C:plasma membrane"/>
    <property type="evidence" value="ECO:0007669"/>
    <property type="project" value="UniProtKB-SubCell"/>
</dbReference>
<feature type="domain" description="SSD" evidence="8">
    <location>
        <begin position="360"/>
        <end position="482"/>
    </location>
</feature>
<gene>
    <name evidence="9" type="ORF">AYR63_15305</name>
</gene>
<feature type="transmembrane region" description="Helical" evidence="7">
    <location>
        <begin position="421"/>
        <end position="447"/>
    </location>
</feature>
<feature type="transmembrane region" description="Helical" evidence="7">
    <location>
        <begin position="459"/>
        <end position="483"/>
    </location>
</feature>
<dbReference type="AlphaFoldDB" id="A0A1B2J2M8"/>
<protein>
    <submittedName>
        <fullName evidence="9">Hydrogenase expression protein HypA</fullName>
    </submittedName>
</protein>
<evidence type="ECO:0000313" key="9">
    <source>
        <dbReference type="EMBL" id="ANZ68519.1"/>
    </source>
</evidence>
<keyword evidence="9" id="KW-0614">Plasmid</keyword>
<evidence type="ECO:0000256" key="5">
    <source>
        <dbReference type="ARBA" id="ARBA00022989"/>
    </source>
</evidence>
<evidence type="ECO:0000256" key="6">
    <source>
        <dbReference type="ARBA" id="ARBA00023136"/>
    </source>
</evidence>
<keyword evidence="4 7" id="KW-0812">Transmembrane</keyword>
<evidence type="ECO:0000256" key="7">
    <source>
        <dbReference type="SAM" id="Phobius"/>
    </source>
</evidence>
<keyword evidence="6 7" id="KW-0472">Membrane</keyword>
<proteinExistence type="inferred from homology"/>
<dbReference type="PANTHER" id="PTHR33406">
    <property type="entry name" value="MEMBRANE PROTEIN MJ1562-RELATED"/>
    <property type="match status" value="1"/>
</dbReference>
<dbReference type="InterPro" id="IPR050545">
    <property type="entry name" value="Mycobact_MmpL"/>
</dbReference>
<dbReference type="Gene3D" id="1.20.1640.10">
    <property type="entry name" value="Multidrug efflux transporter AcrB transmembrane domain"/>
    <property type="match status" value="2"/>
</dbReference>
<dbReference type="InterPro" id="IPR004869">
    <property type="entry name" value="MMPL_dom"/>
</dbReference>
<feature type="transmembrane region" description="Helical" evidence="7">
    <location>
        <begin position="18"/>
        <end position="35"/>
    </location>
</feature>
<feature type="transmembrane region" description="Helical" evidence="7">
    <location>
        <begin position="383"/>
        <end position="401"/>
    </location>
</feature>
<dbReference type="Pfam" id="PF03176">
    <property type="entry name" value="MMPL"/>
    <property type="match status" value="2"/>
</dbReference>
<keyword evidence="10" id="KW-1185">Reference proteome</keyword>
<evidence type="ECO:0000256" key="3">
    <source>
        <dbReference type="ARBA" id="ARBA00022475"/>
    </source>
</evidence>
<dbReference type="Proteomes" id="UP000093267">
    <property type="component" value="Plasmid pL11995-1"/>
</dbReference>
<comment type="similarity">
    <text evidence="2">Belongs to the resistance-nodulation-cell division (RND) (TC 2.A.6) family. MmpL subfamily.</text>
</comment>
<name>A0A1B2J2M8_9LACO</name>
<dbReference type="InterPro" id="IPR001036">
    <property type="entry name" value="Acrflvin-R"/>
</dbReference>
<dbReference type="SUPFAM" id="SSF82866">
    <property type="entry name" value="Multidrug efflux transporter AcrB transmembrane domain"/>
    <property type="match status" value="2"/>
</dbReference>
<dbReference type="GO" id="GO:0022857">
    <property type="term" value="F:transmembrane transporter activity"/>
    <property type="evidence" value="ECO:0007669"/>
    <property type="project" value="InterPro"/>
</dbReference>
<sequence>MKRLFTTIGENIHRHHKLWITVILIMIIGFAFGLPKIQMKMGNNVFVSSSSKTYQDSQTYQKKFGGDSLYLLLDGNQSTLLSHKTMQQVAKFDSKVSQVDNVRNTTDIVSSLNDQLSHAGTGNSSAQFNFNSKKLQQDLMAELSSKQKQSIQSKMQHSLTSTQQNQVQTYLLKQLTPAQKKLMAAAGAQAQGSKQQQQAMLQKQLTTKQQAAVQSYTMSLLNHQQQSQLADTVIPMLPKVQDMSTKLLRDIFLSDNGHVPSAMKQLLPKDGKHLLIIINTNKESSDMNTAVQINHDANQAIKQTNFSSSIKTRLGGQPAVLGQVRSKVITSMATLLAFAVVLMVIILLLIFSVRKRLLPLIFVLACLVWTFGLMGWLHIPLTLATMATLPIIIGLGTDFGVQFQNRYEEEVRKRQNSKEAISVAISSMGPAVGVSLIVMVFSFLTMYLSKAPLMQQFGLTLAIGVACSYVVEFGLMFSSLSLLDKHASTAKLAPKKLSQPSRLSLFLSHYAEWVTHHAGILLTIGVVLAGLGFSFEKSINIETDFTKMIPQNMTALKNTKYLQSKIGSTTYLTYLVEGNGQDIRDQDNLKTIDQVGQKVDHKYHDVTDVTSLSTAYQQTNGSLNTSQKQLTVGVDNLPTSLKQTLISSNHHDATIQFKIRNGLSSKEQLKLMNRINHDIKGIHHGLKISPAGAQVMMLLGINNMSANHDLIIIAGLSIIFIVLFLIYRDWRLALYPVIPILLVLGLSPLTLKLLGISYNPVTIALSSLVLGIGTEFTILILERYREELQRGNSTRDAIVSATASVGQAITVSGFTVMGGFSAIMFSSFPVLKSFGLITVLDTGYSLICALTILPAVIYLLRKRKPAATQSSSEQATERDD</sequence>
<feature type="transmembrane region" description="Helical" evidence="7">
    <location>
        <begin position="734"/>
        <end position="755"/>
    </location>
</feature>
<dbReference type="InterPro" id="IPR000731">
    <property type="entry name" value="SSD"/>
</dbReference>
<dbReference type="PRINTS" id="PR00702">
    <property type="entry name" value="ACRIFLAVINRP"/>
</dbReference>
<feature type="transmembrane region" description="Helical" evidence="7">
    <location>
        <begin position="328"/>
        <end position="350"/>
    </location>
</feature>
<keyword evidence="5 7" id="KW-1133">Transmembrane helix</keyword>
<organism evidence="9 10">
    <name type="scientific">Secundilactobacillus paracollinoides</name>
    <dbReference type="NCBI Taxonomy" id="240427"/>
    <lineage>
        <taxon>Bacteria</taxon>
        <taxon>Bacillati</taxon>
        <taxon>Bacillota</taxon>
        <taxon>Bacilli</taxon>
        <taxon>Lactobacillales</taxon>
        <taxon>Lactobacillaceae</taxon>
        <taxon>Secundilactobacillus</taxon>
    </lineage>
</organism>
<feature type="transmembrane region" description="Helical" evidence="7">
    <location>
        <begin position="503"/>
        <end position="533"/>
    </location>
</feature>
<evidence type="ECO:0000313" key="10">
    <source>
        <dbReference type="Proteomes" id="UP000093267"/>
    </source>
</evidence>
<accession>A0A1B2J2M8</accession>
<feature type="transmembrane region" description="Helical" evidence="7">
    <location>
        <begin position="843"/>
        <end position="860"/>
    </location>
</feature>
<comment type="subcellular location">
    <subcellularLocation>
        <location evidence="1">Cell membrane</location>
        <topology evidence="1">Multi-pass membrane protein</topology>
    </subcellularLocation>
</comment>
<evidence type="ECO:0000256" key="1">
    <source>
        <dbReference type="ARBA" id="ARBA00004651"/>
    </source>
</evidence>
<evidence type="ECO:0000259" key="8">
    <source>
        <dbReference type="PROSITE" id="PS50156"/>
    </source>
</evidence>
<dbReference type="PANTHER" id="PTHR33406:SF6">
    <property type="entry name" value="MEMBRANE PROTEIN YDGH-RELATED"/>
    <property type="match status" value="1"/>
</dbReference>
<feature type="transmembrane region" description="Helical" evidence="7">
    <location>
        <begin position="357"/>
        <end position="377"/>
    </location>
</feature>
<keyword evidence="3" id="KW-1003">Cell membrane</keyword>
<dbReference type="PROSITE" id="PS50156">
    <property type="entry name" value="SSD"/>
    <property type="match status" value="2"/>
</dbReference>
<geneLocation type="plasmid" evidence="10">
    <name>pl11995-1</name>
</geneLocation>
<dbReference type="OrthoDB" id="9809027at2"/>
<feature type="transmembrane region" description="Helical" evidence="7">
    <location>
        <begin position="761"/>
        <end position="781"/>
    </location>
</feature>
<feature type="transmembrane region" description="Helical" evidence="7">
    <location>
        <begin position="801"/>
        <end position="823"/>
    </location>
</feature>
<reference evidence="9 10" key="1">
    <citation type="submission" date="2016-03" db="EMBL/GenBank/DDBJ databases">
        <title>Pediococcus and Lactobacillus from brewery environment - whole genome sequencing and assembly.</title>
        <authorList>
            <person name="Behr J."/>
            <person name="Geissler A.J."/>
            <person name="Vogel R.F."/>
        </authorList>
    </citation>
    <scope>NUCLEOTIDE SEQUENCE [LARGE SCALE GENOMIC DNA]</scope>
    <source>
        <strain evidence="9 10">TMW 1.1995</strain>
        <plasmid evidence="10">pl11995-1</plasmid>
    </source>
</reference>
<feature type="domain" description="SSD" evidence="8">
    <location>
        <begin position="732"/>
        <end position="859"/>
    </location>
</feature>
<dbReference type="EMBL" id="CP014925">
    <property type="protein sequence ID" value="ANZ68519.1"/>
    <property type="molecule type" value="Genomic_DNA"/>
</dbReference>
<dbReference type="RefSeq" id="WP_065937710.1">
    <property type="nucleotide sequence ID" value="NZ_CP014925.1"/>
</dbReference>